<feature type="domain" description="EamA" evidence="2">
    <location>
        <begin position="26"/>
        <end position="143"/>
    </location>
</feature>
<sequence length="303" mass="31860">MIPARARTGFAPVAAVMVAAQAVFCLNDGFVKAITAEVSALQYGVLRAGFIFGFLCLGALAFTGLRARPVKRGAVLARSGLQACSMLLQIFALSLLPLSTAAVCFYTFPLFSTLLSALVMRERVSRVQAAAVVLGLIGAVLIIGPARAEGAALALPFLAAFCYAASVLVTHYHCKHEQPVALVRTQALVALCVAGLALAVVPATSGGVWVPMPAALWGAVGLVGLASIGSGFLLVWVYQRAAPADLAPFSYTYLLWVMLLDFAAWGHLPRPAALLGSVLIALGGIMVLREGRKLTRRFNQPLR</sequence>
<reference evidence="3 4" key="1">
    <citation type="submission" date="2019-06" db="EMBL/GenBank/DDBJ databases">
        <title>Genome sequence of Rhodobacteraceae bacterium D4M1.</title>
        <authorList>
            <person name="Cao J."/>
        </authorList>
    </citation>
    <scope>NUCLEOTIDE SEQUENCE [LARGE SCALE GENOMIC DNA]</scope>
    <source>
        <strain evidence="3 4">D4M1</strain>
        <plasmid evidence="4">pd4m1a</plasmid>
    </source>
</reference>
<gene>
    <name evidence="3" type="ORF">FDP22_18780</name>
</gene>
<keyword evidence="1" id="KW-0812">Transmembrane</keyword>
<evidence type="ECO:0000313" key="4">
    <source>
        <dbReference type="Proteomes" id="UP000305888"/>
    </source>
</evidence>
<feature type="transmembrane region" description="Helical" evidence="1">
    <location>
        <begin position="127"/>
        <end position="144"/>
    </location>
</feature>
<dbReference type="OrthoDB" id="9812899at2"/>
<accession>A0A5B8G4N4</accession>
<dbReference type="Proteomes" id="UP000305888">
    <property type="component" value="Plasmid pD4M1A"/>
</dbReference>
<keyword evidence="1" id="KW-0472">Membrane</keyword>
<dbReference type="EMBL" id="CP040819">
    <property type="protein sequence ID" value="QDL93923.1"/>
    <property type="molecule type" value="Genomic_DNA"/>
</dbReference>
<dbReference type="InterPro" id="IPR037185">
    <property type="entry name" value="EmrE-like"/>
</dbReference>
<dbReference type="KEGG" id="ppru:FDP22_18780"/>
<organism evidence="3 4">
    <name type="scientific">Paroceanicella profunda</name>
    <dbReference type="NCBI Taxonomy" id="2579971"/>
    <lineage>
        <taxon>Bacteria</taxon>
        <taxon>Pseudomonadati</taxon>
        <taxon>Pseudomonadota</taxon>
        <taxon>Alphaproteobacteria</taxon>
        <taxon>Rhodobacterales</taxon>
        <taxon>Paracoccaceae</taxon>
        <taxon>Paroceanicella</taxon>
    </lineage>
</organism>
<dbReference type="GO" id="GO:0016020">
    <property type="term" value="C:membrane"/>
    <property type="evidence" value="ECO:0007669"/>
    <property type="project" value="InterPro"/>
</dbReference>
<keyword evidence="4" id="KW-1185">Reference proteome</keyword>
<dbReference type="PANTHER" id="PTHR22911">
    <property type="entry name" value="ACYL-MALONYL CONDENSING ENZYME-RELATED"/>
    <property type="match status" value="1"/>
</dbReference>
<dbReference type="AlphaFoldDB" id="A0A5B8G4N4"/>
<keyword evidence="1" id="KW-1133">Transmembrane helix</keyword>
<evidence type="ECO:0000256" key="1">
    <source>
        <dbReference type="SAM" id="Phobius"/>
    </source>
</evidence>
<geneLocation type="plasmid" evidence="4">
    <name>pd4m1a</name>
</geneLocation>
<dbReference type="InterPro" id="IPR000620">
    <property type="entry name" value="EamA_dom"/>
</dbReference>
<feature type="transmembrane region" description="Helical" evidence="1">
    <location>
        <begin position="215"/>
        <end position="237"/>
    </location>
</feature>
<dbReference type="SUPFAM" id="SSF103481">
    <property type="entry name" value="Multidrug resistance efflux transporter EmrE"/>
    <property type="match status" value="2"/>
</dbReference>
<keyword evidence="3" id="KW-0614">Plasmid</keyword>
<name>A0A5B8G4N4_9RHOB</name>
<dbReference type="Pfam" id="PF00892">
    <property type="entry name" value="EamA"/>
    <property type="match status" value="1"/>
</dbReference>
<feature type="transmembrane region" description="Helical" evidence="1">
    <location>
        <begin position="150"/>
        <end position="169"/>
    </location>
</feature>
<feature type="transmembrane region" description="Helical" evidence="1">
    <location>
        <begin position="181"/>
        <end position="203"/>
    </location>
</feature>
<feature type="transmembrane region" description="Helical" evidence="1">
    <location>
        <begin position="272"/>
        <end position="288"/>
    </location>
</feature>
<evidence type="ECO:0000313" key="3">
    <source>
        <dbReference type="EMBL" id="QDL93923.1"/>
    </source>
</evidence>
<protein>
    <submittedName>
        <fullName evidence="3">DMT family transporter</fullName>
    </submittedName>
</protein>
<evidence type="ECO:0000259" key="2">
    <source>
        <dbReference type="Pfam" id="PF00892"/>
    </source>
</evidence>
<feature type="transmembrane region" description="Helical" evidence="1">
    <location>
        <begin position="41"/>
        <end position="63"/>
    </location>
</feature>
<dbReference type="RefSeq" id="WP_138573740.1">
    <property type="nucleotide sequence ID" value="NZ_CP040819.1"/>
</dbReference>
<proteinExistence type="predicted"/>
<dbReference type="PANTHER" id="PTHR22911:SF103">
    <property type="entry name" value="BLR2811 PROTEIN"/>
    <property type="match status" value="1"/>
</dbReference>
<feature type="transmembrane region" description="Helical" evidence="1">
    <location>
        <begin position="98"/>
        <end position="120"/>
    </location>
</feature>